<dbReference type="PANTHER" id="PTHR33334">
    <property type="entry name" value="PROTEIN LNK1"/>
    <property type="match status" value="1"/>
</dbReference>
<feature type="signal peptide" evidence="2">
    <location>
        <begin position="1"/>
        <end position="23"/>
    </location>
</feature>
<feature type="compositionally biased region" description="Basic and acidic residues" evidence="1">
    <location>
        <begin position="44"/>
        <end position="54"/>
    </location>
</feature>
<evidence type="ECO:0008006" key="5">
    <source>
        <dbReference type="Google" id="ProtNLM"/>
    </source>
</evidence>
<dbReference type="PANTHER" id="PTHR33334:SF8">
    <property type="entry name" value="PROTEIN LNK1"/>
    <property type="match status" value="1"/>
</dbReference>
<feature type="compositionally biased region" description="Polar residues" evidence="1">
    <location>
        <begin position="420"/>
        <end position="430"/>
    </location>
</feature>
<name>A0AAQ3SL87_PASNO</name>
<proteinExistence type="predicted"/>
<feature type="compositionally biased region" description="Basic and acidic residues" evidence="1">
    <location>
        <begin position="575"/>
        <end position="586"/>
    </location>
</feature>
<gene>
    <name evidence="3" type="ORF">U9M48_007574</name>
</gene>
<dbReference type="Proteomes" id="UP001341281">
    <property type="component" value="Chromosome 02"/>
</dbReference>
<feature type="compositionally biased region" description="Polar residues" evidence="1">
    <location>
        <begin position="644"/>
        <end position="656"/>
    </location>
</feature>
<evidence type="ECO:0000256" key="1">
    <source>
        <dbReference type="SAM" id="MobiDB-lite"/>
    </source>
</evidence>
<feature type="compositionally biased region" description="Polar residues" evidence="1">
    <location>
        <begin position="159"/>
        <end position="172"/>
    </location>
</feature>
<evidence type="ECO:0000313" key="4">
    <source>
        <dbReference type="Proteomes" id="UP001341281"/>
    </source>
</evidence>
<keyword evidence="2" id="KW-0732">Signal</keyword>
<feature type="chain" id="PRO_5042849206" description="Protein LNK1" evidence="2">
    <location>
        <begin position="24"/>
        <end position="673"/>
    </location>
</feature>
<evidence type="ECO:0000256" key="2">
    <source>
        <dbReference type="SAM" id="SignalP"/>
    </source>
</evidence>
<keyword evidence="4" id="KW-1185">Reference proteome</keyword>
<dbReference type="GO" id="GO:0006355">
    <property type="term" value="P:regulation of DNA-templated transcription"/>
    <property type="evidence" value="ECO:0007669"/>
    <property type="project" value="InterPro"/>
</dbReference>
<accession>A0AAQ3SL87</accession>
<organism evidence="3 4">
    <name type="scientific">Paspalum notatum var. saurae</name>
    <dbReference type="NCBI Taxonomy" id="547442"/>
    <lineage>
        <taxon>Eukaryota</taxon>
        <taxon>Viridiplantae</taxon>
        <taxon>Streptophyta</taxon>
        <taxon>Embryophyta</taxon>
        <taxon>Tracheophyta</taxon>
        <taxon>Spermatophyta</taxon>
        <taxon>Magnoliopsida</taxon>
        <taxon>Liliopsida</taxon>
        <taxon>Poales</taxon>
        <taxon>Poaceae</taxon>
        <taxon>PACMAD clade</taxon>
        <taxon>Panicoideae</taxon>
        <taxon>Andropogonodae</taxon>
        <taxon>Paspaleae</taxon>
        <taxon>Paspalinae</taxon>
        <taxon>Paspalum</taxon>
    </lineage>
</organism>
<feature type="region of interest" description="Disordered" evidence="1">
    <location>
        <begin position="399"/>
        <end position="432"/>
    </location>
</feature>
<reference evidence="3 4" key="1">
    <citation type="submission" date="2024-02" db="EMBL/GenBank/DDBJ databases">
        <title>High-quality chromosome-scale genome assembly of Pensacola bahiagrass (Paspalum notatum Flugge var. saurae).</title>
        <authorList>
            <person name="Vega J.M."/>
            <person name="Podio M."/>
            <person name="Orjuela J."/>
            <person name="Siena L.A."/>
            <person name="Pessino S.C."/>
            <person name="Combes M.C."/>
            <person name="Mariac C."/>
            <person name="Albertini E."/>
            <person name="Pupilli F."/>
            <person name="Ortiz J.P.A."/>
            <person name="Leblanc O."/>
        </authorList>
    </citation>
    <scope>NUCLEOTIDE SEQUENCE [LARGE SCALE GENOMIC DNA]</scope>
    <source>
        <strain evidence="3">R1</strain>
        <tissue evidence="3">Leaf</tissue>
    </source>
</reference>
<evidence type="ECO:0000313" key="3">
    <source>
        <dbReference type="EMBL" id="WVZ57152.1"/>
    </source>
</evidence>
<feature type="compositionally biased region" description="Polar residues" evidence="1">
    <location>
        <begin position="399"/>
        <end position="411"/>
    </location>
</feature>
<dbReference type="GO" id="GO:0007623">
    <property type="term" value="P:circadian rhythm"/>
    <property type="evidence" value="ECO:0007669"/>
    <property type="project" value="InterPro"/>
</dbReference>
<feature type="region of interest" description="Disordered" evidence="1">
    <location>
        <begin position="44"/>
        <end position="67"/>
    </location>
</feature>
<dbReference type="InterPro" id="IPR039928">
    <property type="entry name" value="LNK"/>
</dbReference>
<protein>
    <recommendedName>
        <fullName evidence="5">Protein LNK1</fullName>
    </recommendedName>
</protein>
<feature type="region of interest" description="Disordered" evidence="1">
    <location>
        <begin position="125"/>
        <end position="145"/>
    </location>
</feature>
<dbReference type="EMBL" id="CP144746">
    <property type="protein sequence ID" value="WVZ57152.1"/>
    <property type="molecule type" value="Genomic_DNA"/>
</dbReference>
<feature type="region of interest" description="Disordered" evidence="1">
    <location>
        <begin position="155"/>
        <end position="174"/>
    </location>
</feature>
<feature type="region of interest" description="Disordered" evidence="1">
    <location>
        <begin position="567"/>
        <end position="586"/>
    </location>
</feature>
<feature type="region of interest" description="Disordered" evidence="1">
    <location>
        <begin position="621"/>
        <end position="673"/>
    </location>
</feature>
<sequence length="673" mass="73823">MGKQQPNTTARLLLLLLPSPLQAKIWLRREGEREREREREKRIFRKRLDSRDPRSGASLSGGGGVPEQANAAKIHPFFPLLACCFGEAGASAPPPPLPFRTRIELVGMPDWRVGELEGKFTDEFDLSNSNEHDSDIETPHVASSKKLKHAAASEKIHQGVNSGTNNSDSQKSISEHIPCANGTVSQNINSTGDCKDSSNACPLRGENTIDGTRCSTDNWNPCQFALTNGSPILNNHSAPQDSLTYGDNDLNYIDWPGIDNFEDVDTLFRRSDSTYGQQQLENTDGLSWIPSSDAVYSSDVALQQFDSSYSDYDILDDLSAFQCAEDKSLPSVDPSAALCDSQFNDTYLFSEQKNIYQEDMMDLLPTGQICNGHGNIDMVGSQCSSENAIQGTEDKKFSIGSTSQLSSSPNLLKQRHHLDSSSPSNITSESFPEKFSASGGFIAQKNSRVQKKAVNIQPRQPISDNVLNKHPQTLTRRASYPCENYETEKKGLGKRTLGDPQVTMVNSMVVDGSFVSSMSSDNSVEESSFRQLQDAVSQLDVQTKLCIRDGLYRLARSAQHRQVFPHAMNTNGDSQDVKDMQNAETSRKFVDPRSIETQTNPIDRSIALLLFHQSSDHAAGAYDDASSLKSPASKKQHQGPAANQGVNVMPASSSIYSPRGQGGLTDAKSQDNY</sequence>
<dbReference type="AlphaFoldDB" id="A0AAQ3SL87"/>